<accession>A0A2G1WCA1</accession>
<proteinExistence type="predicted"/>
<evidence type="ECO:0000313" key="1">
    <source>
        <dbReference type="EMBL" id="PHQ36641.1"/>
    </source>
</evidence>
<evidence type="ECO:0000313" key="2">
    <source>
        <dbReference type="Proteomes" id="UP000225740"/>
    </source>
</evidence>
<dbReference type="Proteomes" id="UP000225740">
    <property type="component" value="Unassembled WGS sequence"/>
</dbReference>
<dbReference type="GeneID" id="90607522"/>
<organism evidence="1 2">
    <name type="scientific">Rhodopirellula bahusiensis</name>
    <dbReference type="NCBI Taxonomy" id="2014065"/>
    <lineage>
        <taxon>Bacteria</taxon>
        <taxon>Pseudomonadati</taxon>
        <taxon>Planctomycetota</taxon>
        <taxon>Planctomycetia</taxon>
        <taxon>Pirellulales</taxon>
        <taxon>Pirellulaceae</taxon>
        <taxon>Rhodopirellula</taxon>
    </lineage>
</organism>
<dbReference type="AlphaFoldDB" id="A0A2G1WCA1"/>
<comment type="caution">
    <text evidence="1">The sequence shown here is derived from an EMBL/GenBank/DDBJ whole genome shotgun (WGS) entry which is preliminary data.</text>
</comment>
<dbReference type="RefSeq" id="WP_099259538.1">
    <property type="nucleotide sequence ID" value="NZ_NIZW01000002.1"/>
</dbReference>
<keyword evidence="2" id="KW-1185">Reference proteome</keyword>
<name>A0A2G1WCA1_9BACT</name>
<sequence length="159" mass="17055">MFIPDSISAVWFAFLLISGSADLAQQQRYADTARNVTVGMTASDVESLLGPPTQLFEAGGILSLVFIYDCQPKHYCYGASVHLDNVILPGLPFANPFPIQVRSFGYADTDVVIRLSATNEVMATTIPELPDVPEAFHGILDARNFISTLCSLAVSANGG</sequence>
<reference evidence="1 2" key="1">
    <citation type="submission" date="2017-06" db="EMBL/GenBank/DDBJ databases">
        <title>Description of Rhodopirellula bahusiensis sp. nov.</title>
        <authorList>
            <person name="Kizina J."/>
            <person name="Harder J."/>
        </authorList>
    </citation>
    <scope>NUCLEOTIDE SEQUENCE [LARGE SCALE GENOMIC DNA]</scope>
    <source>
        <strain evidence="1 2">SWK21</strain>
    </source>
</reference>
<dbReference type="EMBL" id="NIZW01000002">
    <property type="protein sequence ID" value="PHQ36641.1"/>
    <property type="molecule type" value="Genomic_DNA"/>
</dbReference>
<gene>
    <name evidence="1" type="ORF">CEE69_04585</name>
</gene>
<protein>
    <submittedName>
        <fullName evidence="1">Uncharacterized protein</fullName>
    </submittedName>
</protein>